<comment type="caution">
    <text evidence="1">The sequence shown here is derived from an EMBL/GenBank/DDBJ whole genome shotgun (WGS) entry which is preliminary data.</text>
</comment>
<protein>
    <submittedName>
        <fullName evidence="1">Uncharacterized protein</fullName>
    </submittedName>
</protein>
<name>A0ACC0EAI8_9BASI</name>
<dbReference type="Proteomes" id="UP001060170">
    <property type="component" value="Chromosome 8"/>
</dbReference>
<gene>
    <name evidence="1" type="ORF">MJO28_008140</name>
</gene>
<reference evidence="2" key="1">
    <citation type="journal article" date="2018" name="BMC Genomics">
        <title>Genomic insights into host adaptation between the wheat stripe rust pathogen (Puccinia striiformis f. sp. tritici) and the barley stripe rust pathogen (Puccinia striiformis f. sp. hordei).</title>
        <authorList>
            <person name="Xia C."/>
            <person name="Wang M."/>
            <person name="Yin C."/>
            <person name="Cornejo O.E."/>
            <person name="Hulbert S.H."/>
            <person name="Chen X."/>
        </authorList>
    </citation>
    <scope>NUCLEOTIDE SEQUENCE [LARGE SCALE GENOMIC DNA]</scope>
    <source>
        <strain evidence="2">93-210</strain>
    </source>
</reference>
<evidence type="ECO:0000313" key="1">
    <source>
        <dbReference type="EMBL" id="KAI7949319.1"/>
    </source>
</evidence>
<sequence length="128" mass="13792">MLLLIKFLPILMVAVFHGQLAAGQGLVDMPSALPCPIDKPQDVCLKVQRTPRGNKNISLRVGLKSPGDTSDFSCQTYAQTSSADESLITKCCSKDVVLDKNQQFWLTKPVPATFGDKNCVAAKPAQAT</sequence>
<reference evidence="1 2" key="3">
    <citation type="journal article" date="2022" name="Microbiol. Spectr.">
        <title>Folding features and dynamics of 3D genome architecture in plant fungal pathogens.</title>
        <authorList>
            <person name="Xia C."/>
        </authorList>
    </citation>
    <scope>NUCLEOTIDE SEQUENCE [LARGE SCALE GENOMIC DNA]</scope>
    <source>
        <strain evidence="1 2">93-210</strain>
    </source>
</reference>
<keyword evidence="2" id="KW-1185">Reference proteome</keyword>
<dbReference type="EMBL" id="CM045872">
    <property type="protein sequence ID" value="KAI7949319.1"/>
    <property type="molecule type" value="Genomic_DNA"/>
</dbReference>
<reference evidence="2" key="2">
    <citation type="journal article" date="2018" name="Mol. Plant Microbe Interact.">
        <title>Genome sequence resources for the wheat stripe rust pathogen (Puccinia striiformis f. sp. tritici) and the barley stripe rust pathogen (Puccinia striiformis f. sp. hordei).</title>
        <authorList>
            <person name="Xia C."/>
            <person name="Wang M."/>
            <person name="Yin C."/>
            <person name="Cornejo O.E."/>
            <person name="Hulbert S.H."/>
            <person name="Chen X."/>
        </authorList>
    </citation>
    <scope>NUCLEOTIDE SEQUENCE [LARGE SCALE GENOMIC DNA]</scope>
    <source>
        <strain evidence="2">93-210</strain>
    </source>
</reference>
<proteinExistence type="predicted"/>
<evidence type="ECO:0000313" key="2">
    <source>
        <dbReference type="Proteomes" id="UP001060170"/>
    </source>
</evidence>
<organism evidence="1 2">
    <name type="scientific">Puccinia striiformis f. sp. tritici</name>
    <dbReference type="NCBI Taxonomy" id="168172"/>
    <lineage>
        <taxon>Eukaryota</taxon>
        <taxon>Fungi</taxon>
        <taxon>Dikarya</taxon>
        <taxon>Basidiomycota</taxon>
        <taxon>Pucciniomycotina</taxon>
        <taxon>Pucciniomycetes</taxon>
        <taxon>Pucciniales</taxon>
        <taxon>Pucciniaceae</taxon>
        <taxon>Puccinia</taxon>
    </lineage>
</organism>
<accession>A0ACC0EAI8</accession>